<proteinExistence type="predicted"/>
<protein>
    <submittedName>
        <fullName evidence="2">Thioesterase</fullName>
    </submittedName>
</protein>
<dbReference type="Pfam" id="PF13279">
    <property type="entry name" value="4HBT_2"/>
    <property type="match status" value="1"/>
</dbReference>
<gene>
    <name evidence="2" type="ORF">POL68_07490</name>
</gene>
<dbReference type="PANTHER" id="PTHR31793">
    <property type="entry name" value="4-HYDROXYBENZOYL-COA THIOESTERASE FAMILY MEMBER"/>
    <property type="match status" value="1"/>
</dbReference>
<dbReference type="Pfam" id="PF01643">
    <property type="entry name" value="Acyl-ACP_TE"/>
    <property type="match status" value="1"/>
</dbReference>
<evidence type="ECO:0000313" key="3">
    <source>
        <dbReference type="Proteomes" id="UP001221838"/>
    </source>
</evidence>
<evidence type="ECO:0000259" key="1">
    <source>
        <dbReference type="Pfam" id="PF01643"/>
    </source>
</evidence>
<evidence type="ECO:0000313" key="2">
    <source>
        <dbReference type="EMBL" id="MDC0708311.1"/>
    </source>
</evidence>
<reference evidence="2 3" key="1">
    <citation type="submission" date="2022-11" db="EMBL/GenBank/DDBJ databases">
        <title>Minimal conservation of predation-associated metabolite biosynthetic gene clusters underscores biosynthetic potential of Myxococcota including descriptions for ten novel species: Archangium lansinium sp. nov., Myxococcus landrumus sp. nov., Nannocystis bai.</title>
        <authorList>
            <person name="Ahearne A."/>
            <person name="Stevens C."/>
            <person name="Dowd S."/>
        </authorList>
    </citation>
    <scope>NUCLEOTIDE SEQUENCE [LARGE SCALE GENOMIC DNA]</scope>
    <source>
        <strain evidence="2 3">NCWAL01</strain>
    </source>
</reference>
<accession>A0ABT5D3R8</accession>
<dbReference type="RefSeq" id="WP_272136031.1">
    <property type="nucleotide sequence ID" value="NZ_JAQNDM010000002.1"/>
</dbReference>
<dbReference type="PANTHER" id="PTHR31793:SF24">
    <property type="entry name" value="LONG-CHAIN ACYL-COA THIOESTERASE FADM"/>
    <property type="match status" value="1"/>
</dbReference>
<dbReference type="EMBL" id="JAQNDM010000002">
    <property type="protein sequence ID" value="MDC0708311.1"/>
    <property type="molecule type" value="Genomic_DNA"/>
</dbReference>
<dbReference type="InterPro" id="IPR029069">
    <property type="entry name" value="HotDog_dom_sf"/>
</dbReference>
<dbReference type="Proteomes" id="UP001221838">
    <property type="component" value="Unassembled WGS sequence"/>
</dbReference>
<dbReference type="InterPro" id="IPR050563">
    <property type="entry name" value="4-hydroxybenzoyl-CoA_TE"/>
</dbReference>
<dbReference type="SUPFAM" id="SSF54637">
    <property type="entry name" value="Thioesterase/thiol ester dehydrase-isomerase"/>
    <property type="match status" value="2"/>
</dbReference>
<keyword evidence="3" id="KW-1185">Reference proteome</keyword>
<dbReference type="CDD" id="cd00586">
    <property type="entry name" value="4HBT"/>
    <property type="match status" value="1"/>
</dbReference>
<comment type="caution">
    <text evidence="2">The sequence shown here is derived from an EMBL/GenBank/DDBJ whole genome shotgun (WGS) entry which is preliminary data.</text>
</comment>
<sequence length="270" mass="30413">MSETPVTELELTARSYEVDAALELKPLTYMNWLQEIAWEAAAAGGVPPQWFLPRNIAPVFSVSRFEKEHPIRYGDRIIARTWFSLMEGPLAHREFELRRAKDSKVVLHGRTDIVLVDLGTRAPTPWGELVERFKPNGESFYKNFQPPAVTPAVDPVSFQVKRPVQPEEIDMARHVNNGFYLRWMTDAFSSFLQPALGAKTDEARLLSVHLKFGSPISLGQEVLISGKHAGTGEGISRWDFQIAPVSGSRRPASAELIFRWSPEWTGQLSV</sequence>
<name>A0ABT5D3R8_9BACT</name>
<dbReference type="Gene3D" id="3.10.129.10">
    <property type="entry name" value="Hotdog Thioesterase"/>
    <property type="match status" value="2"/>
</dbReference>
<organism evidence="2 3">
    <name type="scientific">Stigmatella ashevillensis</name>
    <dbReference type="NCBI Taxonomy" id="2995309"/>
    <lineage>
        <taxon>Bacteria</taxon>
        <taxon>Pseudomonadati</taxon>
        <taxon>Myxococcota</taxon>
        <taxon>Myxococcia</taxon>
        <taxon>Myxococcales</taxon>
        <taxon>Cystobacterineae</taxon>
        <taxon>Archangiaceae</taxon>
        <taxon>Stigmatella</taxon>
    </lineage>
</organism>
<dbReference type="InterPro" id="IPR002864">
    <property type="entry name" value="Acyl-ACP_thioesterase_NHD"/>
</dbReference>
<feature type="domain" description="Acyl-ACP thioesterase N-terminal hotdog" evidence="1">
    <location>
        <begin position="12"/>
        <end position="123"/>
    </location>
</feature>